<dbReference type="RefSeq" id="WP_378039525.1">
    <property type="nucleotide sequence ID" value="NZ_JBHSIV010000062.1"/>
</dbReference>
<feature type="region of interest" description="Disordered" evidence="1">
    <location>
        <begin position="1"/>
        <end position="36"/>
    </location>
</feature>
<keyword evidence="3" id="KW-1185">Reference proteome</keyword>
<organism evidence="2 3">
    <name type="scientific">Actinomycetospora atypica</name>
    <dbReference type="NCBI Taxonomy" id="1290095"/>
    <lineage>
        <taxon>Bacteria</taxon>
        <taxon>Bacillati</taxon>
        <taxon>Actinomycetota</taxon>
        <taxon>Actinomycetes</taxon>
        <taxon>Pseudonocardiales</taxon>
        <taxon>Pseudonocardiaceae</taxon>
        <taxon>Actinomycetospora</taxon>
    </lineage>
</organism>
<comment type="caution">
    <text evidence="2">The sequence shown here is derived from an EMBL/GenBank/DDBJ whole genome shotgun (WGS) entry which is preliminary data.</text>
</comment>
<protein>
    <submittedName>
        <fullName evidence="2">Uncharacterized protein</fullName>
    </submittedName>
</protein>
<reference evidence="3" key="1">
    <citation type="journal article" date="2019" name="Int. J. Syst. Evol. Microbiol.">
        <title>The Global Catalogue of Microorganisms (GCM) 10K type strain sequencing project: providing services to taxonomists for standard genome sequencing and annotation.</title>
        <authorList>
            <consortium name="The Broad Institute Genomics Platform"/>
            <consortium name="The Broad Institute Genome Sequencing Center for Infectious Disease"/>
            <person name="Wu L."/>
            <person name="Ma J."/>
        </authorList>
    </citation>
    <scope>NUCLEOTIDE SEQUENCE [LARGE SCALE GENOMIC DNA]</scope>
    <source>
        <strain evidence="3">CGMCC 4.7093</strain>
    </source>
</reference>
<evidence type="ECO:0000256" key="1">
    <source>
        <dbReference type="SAM" id="MobiDB-lite"/>
    </source>
</evidence>
<evidence type="ECO:0000313" key="2">
    <source>
        <dbReference type="EMBL" id="MFC5066212.1"/>
    </source>
</evidence>
<name>A0ABV9YWK3_9PSEU</name>
<accession>A0ABV9YWK3</accession>
<evidence type="ECO:0000313" key="3">
    <source>
        <dbReference type="Proteomes" id="UP001595947"/>
    </source>
</evidence>
<gene>
    <name evidence="2" type="ORF">ACFPBZ_28675</name>
</gene>
<proteinExistence type="predicted"/>
<dbReference type="Proteomes" id="UP001595947">
    <property type="component" value="Unassembled WGS sequence"/>
</dbReference>
<sequence>MAANNEGEQDDRAVEPRQDPAWPQVDGGHPITELMAPTQGAASPFGEVEFPLPADQLGYQHPVTEINR</sequence>
<dbReference type="EMBL" id="JBHSIV010000062">
    <property type="protein sequence ID" value="MFC5066212.1"/>
    <property type="molecule type" value="Genomic_DNA"/>
</dbReference>